<reference evidence="2" key="1">
    <citation type="journal article" date="2019" name="Int. J. Syst. Evol. Microbiol.">
        <title>The Global Catalogue of Microorganisms (GCM) 10K type strain sequencing project: providing services to taxonomists for standard genome sequencing and annotation.</title>
        <authorList>
            <consortium name="The Broad Institute Genomics Platform"/>
            <consortium name="The Broad Institute Genome Sequencing Center for Infectious Disease"/>
            <person name="Wu L."/>
            <person name="Ma J."/>
        </authorList>
    </citation>
    <scope>NUCLEOTIDE SEQUENCE [LARGE SCALE GENOMIC DNA]</scope>
    <source>
        <strain evidence="2">NBRC 112502</strain>
    </source>
</reference>
<dbReference type="PANTHER" id="PTHR34309">
    <property type="entry name" value="SLR1406 PROTEIN"/>
    <property type="match status" value="1"/>
</dbReference>
<dbReference type="InterPro" id="IPR052517">
    <property type="entry name" value="GlcG_carb_metab_protein"/>
</dbReference>
<evidence type="ECO:0000313" key="1">
    <source>
        <dbReference type="EMBL" id="GLR68989.1"/>
    </source>
</evidence>
<dbReference type="Proteomes" id="UP001156641">
    <property type="component" value="Unassembled WGS sequence"/>
</dbReference>
<organism evidence="1 2">
    <name type="scientific">Acidocella aquatica</name>
    <dbReference type="NCBI Taxonomy" id="1922313"/>
    <lineage>
        <taxon>Bacteria</taxon>
        <taxon>Pseudomonadati</taxon>
        <taxon>Pseudomonadota</taxon>
        <taxon>Alphaproteobacteria</taxon>
        <taxon>Acetobacterales</taxon>
        <taxon>Acidocellaceae</taxon>
        <taxon>Acidocella</taxon>
    </lineage>
</organism>
<dbReference type="SUPFAM" id="SSF143744">
    <property type="entry name" value="GlcG-like"/>
    <property type="match status" value="1"/>
</dbReference>
<gene>
    <name evidence="1" type="ORF">GCM10010909_36710</name>
</gene>
<evidence type="ECO:0008006" key="3">
    <source>
        <dbReference type="Google" id="ProtNLM"/>
    </source>
</evidence>
<dbReference type="InterPro" id="IPR038084">
    <property type="entry name" value="PduO/GlcC-like_sf"/>
</dbReference>
<name>A0ABQ6A9W3_9PROT</name>
<dbReference type="InterPro" id="IPR005624">
    <property type="entry name" value="PduO/GlcC-like"/>
</dbReference>
<comment type="caution">
    <text evidence="1">The sequence shown here is derived from an EMBL/GenBank/DDBJ whole genome shotgun (WGS) entry which is preliminary data.</text>
</comment>
<sequence>MSISRKISTITSAAALRAVQVAVDHAATRGAAVVVAVVDAGGVLMASLRADGAFAASVDIARDKAWTAAIFGASTDDLCAALSKREVVREGLALRPGVVLFGGGLPIRLDGNIIGGIGVSGGSEDDDRASAAAGLHALGLETASAAVI</sequence>
<proteinExistence type="predicted"/>
<keyword evidence="2" id="KW-1185">Reference proteome</keyword>
<evidence type="ECO:0000313" key="2">
    <source>
        <dbReference type="Proteomes" id="UP001156641"/>
    </source>
</evidence>
<dbReference type="PANTHER" id="PTHR34309:SF1">
    <property type="entry name" value="PROTEIN GLCG"/>
    <property type="match status" value="1"/>
</dbReference>
<protein>
    <recommendedName>
        <fullName evidence="3">Heme-binding protein</fullName>
    </recommendedName>
</protein>
<dbReference type="Gene3D" id="3.30.450.150">
    <property type="entry name" value="Haem-degrading domain"/>
    <property type="match status" value="1"/>
</dbReference>
<dbReference type="Pfam" id="PF03928">
    <property type="entry name" value="HbpS-like"/>
    <property type="match status" value="1"/>
</dbReference>
<dbReference type="EMBL" id="BSOS01000099">
    <property type="protein sequence ID" value="GLR68989.1"/>
    <property type="molecule type" value="Genomic_DNA"/>
</dbReference>
<dbReference type="RefSeq" id="WP_284259843.1">
    <property type="nucleotide sequence ID" value="NZ_BSOS01000099.1"/>
</dbReference>
<accession>A0ABQ6A9W3</accession>